<keyword evidence="7" id="KW-1185">Reference proteome</keyword>
<dbReference type="PANTHER" id="PTHR30055">
    <property type="entry name" value="HTH-TYPE TRANSCRIPTIONAL REGULATOR RUTR"/>
    <property type="match status" value="1"/>
</dbReference>
<evidence type="ECO:0000313" key="7">
    <source>
        <dbReference type="Proteomes" id="UP000319818"/>
    </source>
</evidence>
<dbReference type="InterPro" id="IPR001647">
    <property type="entry name" value="HTH_TetR"/>
</dbReference>
<dbReference type="Gene3D" id="1.10.357.10">
    <property type="entry name" value="Tetracycline Repressor, domain 2"/>
    <property type="match status" value="1"/>
</dbReference>
<feature type="domain" description="HTH tetR-type" evidence="5">
    <location>
        <begin position="13"/>
        <end position="73"/>
    </location>
</feature>
<dbReference type="Proteomes" id="UP000319818">
    <property type="component" value="Unassembled WGS sequence"/>
</dbReference>
<dbReference type="PROSITE" id="PS50977">
    <property type="entry name" value="HTH_TETR_2"/>
    <property type="match status" value="1"/>
</dbReference>
<keyword evidence="3" id="KW-0804">Transcription</keyword>
<evidence type="ECO:0000256" key="3">
    <source>
        <dbReference type="ARBA" id="ARBA00023163"/>
    </source>
</evidence>
<evidence type="ECO:0000256" key="4">
    <source>
        <dbReference type="PROSITE-ProRule" id="PRU00335"/>
    </source>
</evidence>
<sequence>MDEGLGLRERKKARTRKAISEAAIALFLERGYDDVPVTEIADAAEVSKRTLFAYFPTKDDLVLHRFADHEDESARVVRDRPADESPLDALHRHLRITLERRDPITGLCDTPEVVAFHRLVRDTPALSTALQRYHARSVEALTSALFGAAREAPHPELTARLAASQIFVVLRELADANQRRIIAGQSADALAPAALTEADHAFDLLRGGLAPYA</sequence>
<accession>A0A543FZ07</accession>
<dbReference type="InterPro" id="IPR050109">
    <property type="entry name" value="HTH-type_TetR-like_transc_reg"/>
</dbReference>
<dbReference type="Pfam" id="PF00440">
    <property type="entry name" value="TetR_N"/>
    <property type="match status" value="1"/>
</dbReference>
<dbReference type="PANTHER" id="PTHR30055:SF234">
    <property type="entry name" value="HTH-TYPE TRANSCRIPTIONAL REGULATOR BETI"/>
    <property type="match status" value="1"/>
</dbReference>
<proteinExistence type="predicted"/>
<comment type="caution">
    <text evidence="6">The sequence shown here is derived from an EMBL/GenBank/DDBJ whole genome shotgun (WGS) entry which is preliminary data.</text>
</comment>
<keyword evidence="1" id="KW-0805">Transcription regulation</keyword>
<dbReference type="EMBL" id="VFPH01000002">
    <property type="protein sequence ID" value="TQM39076.1"/>
    <property type="molecule type" value="Genomic_DNA"/>
</dbReference>
<evidence type="ECO:0000259" key="5">
    <source>
        <dbReference type="PROSITE" id="PS50977"/>
    </source>
</evidence>
<gene>
    <name evidence="6" type="ORF">FB388_6328</name>
</gene>
<feature type="DNA-binding region" description="H-T-H motif" evidence="4">
    <location>
        <begin position="36"/>
        <end position="55"/>
    </location>
</feature>
<dbReference type="InterPro" id="IPR009057">
    <property type="entry name" value="Homeodomain-like_sf"/>
</dbReference>
<dbReference type="PRINTS" id="PR00455">
    <property type="entry name" value="HTHTETR"/>
</dbReference>
<dbReference type="GO" id="GO:0003700">
    <property type="term" value="F:DNA-binding transcription factor activity"/>
    <property type="evidence" value="ECO:0007669"/>
    <property type="project" value="TreeGrafter"/>
</dbReference>
<dbReference type="SUPFAM" id="SSF46689">
    <property type="entry name" value="Homeodomain-like"/>
    <property type="match status" value="1"/>
</dbReference>
<organism evidence="6 7">
    <name type="scientific">Pseudonocardia cypriaca</name>
    <dbReference type="NCBI Taxonomy" id="882449"/>
    <lineage>
        <taxon>Bacteria</taxon>
        <taxon>Bacillati</taxon>
        <taxon>Actinomycetota</taxon>
        <taxon>Actinomycetes</taxon>
        <taxon>Pseudonocardiales</taxon>
        <taxon>Pseudonocardiaceae</taxon>
        <taxon>Pseudonocardia</taxon>
    </lineage>
</organism>
<evidence type="ECO:0000313" key="6">
    <source>
        <dbReference type="EMBL" id="TQM39076.1"/>
    </source>
</evidence>
<protein>
    <submittedName>
        <fullName evidence="6">TetR family transcriptional regulator</fullName>
    </submittedName>
</protein>
<evidence type="ECO:0000256" key="1">
    <source>
        <dbReference type="ARBA" id="ARBA00023015"/>
    </source>
</evidence>
<name>A0A543FZ07_9PSEU</name>
<dbReference type="RefSeq" id="WP_211362292.1">
    <property type="nucleotide sequence ID" value="NZ_VFPH01000002.1"/>
</dbReference>
<keyword evidence="2 4" id="KW-0238">DNA-binding</keyword>
<dbReference type="GO" id="GO:0000976">
    <property type="term" value="F:transcription cis-regulatory region binding"/>
    <property type="evidence" value="ECO:0007669"/>
    <property type="project" value="TreeGrafter"/>
</dbReference>
<reference evidence="6 7" key="1">
    <citation type="submission" date="2019-06" db="EMBL/GenBank/DDBJ databases">
        <title>Sequencing the genomes of 1000 actinobacteria strains.</title>
        <authorList>
            <person name="Klenk H.-P."/>
        </authorList>
    </citation>
    <scope>NUCLEOTIDE SEQUENCE [LARGE SCALE GENOMIC DNA]</scope>
    <source>
        <strain evidence="6 7">DSM 45511</strain>
    </source>
</reference>
<dbReference type="AlphaFoldDB" id="A0A543FZ07"/>
<evidence type="ECO:0000256" key="2">
    <source>
        <dbReference type="ARBA" id="ARBA00023125"/>
    </source>
</evidence>